<dbReference type="VEuPathDB" id="FungiDB:PV10_05870"/>
<feature type="compositionally biased region" description="Low complexity" evidence="1">
    <location>
        <begin position="362"/>
        <end position="373"/>
    </location>
</feature>
<organism evidence="2 3">
    <name type="scientific">Exophiala mesophila</name>
    <name type="common">Black yeast-like fungus</name>
    <dbReference type="NCBI Taxonomy" id="212818"/>
    <lineage>
        <taxon>Eukaryota</taxon>
        <taxon>Fungi</taxon>
        <taxon>Dikarya</taxon>
        <taxon>Ascomycota</taxon>
        <taxon>Pezizomycotina</taxon>
        <taxon>Eurotiomycetes</taxon>
        <taxon>Chaetothyriomycetidae</taxon>
        <taxon>Chaetothyriales</taxon>
        <taxon>Herpotrichiellaceae</taxon>
        <taxon>Exophiala</taxon>
    </lineage>
</organism>
<name>A0A438N708_EXOME</name>
<feature type="region of interest" description="Disordered" evidence="1">
    <location>
        <begin position="236"/>
        <end position="336"/>
    </location>
</feature>
<feature type="compositionally biased region" description="Low complexity" evidence="1">
    <location>
        <begin position="13"/>
        <end position="24"/>
    </location>
</feature>
<reference evidence="2 3" key="1">
    <citation type="submission" date="2017-03" db="EMBL/GenBank/DDBJ databases">
        <title>Genomes of endolithic fungi from Antarctica.</title>
        <authorList>
            <person name="Coleine C."/>
            <person name="Masonjones S."/>
            <person name="Stajich J.E."/>
        </authorList>
    </citation>
    <scope>NUCLEOTIDE SEQUENCE [LARGE SCALE GENOMIC DNA]</scope>
    <source>
        <strain evidence="2 3">CCFEE 6314</strain>
    </source>
</reference>
<evidence type="ECO:0000313" key="3">
    <source>
        <dbReference type="Proteomes" id="UP000288859"/>
    </source>
</evidence>
<evidence type="ECO:0000313" key="2">
    <source>
        <dbReference type="EMBL" id="RVX71427.1"/>
    </source>
</evidence>
<feature type="compositionally biased region" description="Polar residues" evidence="1">
    <location>
        <begin position="77"/>
        <end position="89"/>
    </location>
</feature>
<feature type="compositionally biased region" description="Polar residues" evidence="1">
    <location>
        <begin position="130"/>
        <end position="194"/>
    </location>
</feature>
<feature type="region of interest" description="Disordered" evidence="1">
    <location>
        <begin position="1"/>
        <end position="221"/>
    </location>
</feature>
<dbReference type="OrthoDB" id="4119286at2759"/>
<accession>A0A438N708</accession>
<feature type="region of interest" description="Disordered" evidence="1">
    <location>
        <begin position="470"/>
        <end position="523"/>
    </location>
</feature>
<proteinExistence type="predicted"/>
<dbReference type="AlphaFoldDB" id="A0A438N708"/>
<feature type="compositionally biased region" description="Basic and acidic residues" evidence="1">
    <location>
        <begin position="317"/>
        <end position="326"/>
    </location>
</feature>
<feature type="compositionally biased region" description="Polar residues" evidence="1">
    <location>
        <begin position="275"/>
        <end position="297"/>
    </location>
</feature>
<protein>
    <submittedName>
        <fullName evidence="2">Uncharacterized protein</fullName>
    </submittedName>
</protein>
<gene>
    <name evidence="2" type="ORF">B0A52_04999</name>
</gene>
<evidence type="ECO:0000256" key="1">
    <source>
        <dbReference type="SAM" id="MobiDB-lite"/>
    </source>
</evidence>
<feature type="compositionally biased region" description="Basic and acidic residues" evidence="1">
    <location>
        <begin position="28"/>
        <end position="44"/>
    </location>
</feature>
<feature type="region of interest" description="Disordered" evidence="1">
    <location>
        <begin position="355"/>
        <end position="390"/>
    </location>
</feature>
<dbReference type="Proteomes" id="UP000288859">
    <property type="component" value="Unassembled WGS sequence"/>
</dbReference>
<comment type="caution">
    <text evidence="2">The sequence shown here is derived from an EMBL/GenBank/DDBJ whole genome shotgun (WGS) entry which is preliminary data.</text>
</comment>
<dbReference type="EMBL" id="NAJM01000017">
    <property type="protein sequence ID" value="RVX71427.1"/>
    <property type="molecule type" value="Genomic_DNA"/>
</dbReference>
<sequence length="763" mass="84441">MQPTIETEEIVAPPTSTLPTLSPSNRSHLPDTKVPKTAGKDKVRSVQTAVPNADDADTEHEAKASRMASRAELAPSPKSSEVSNLQVENSEARPRIMWAKRGGRRSGPEGGRISRPRPQTPPVALDQIPHPNTLNRTNMSTAKNIEASSFESQHQKQISSRHVSSAEQGQSRTGPGSPVTADNSLNMGEQQSPMTIEAHPQHSNMRKRTAQDEAGFVASKKRFSLTTQTFDKVRRALGGSENLPRVSIDDPLDPAQLDPPSSGLGAPEILGRLNKQASSPEMIGTNSRLTTKNSTIPGTEPESDSGLSRFESEDQFEERRQGRDHELDVEDSGSSSDPIWYHTWRAMAVIPSIESESDADATRSLGTSTGTSRPLPPGPPLPKLVSPTNPAGVEAGADLARDNRPRACWIFLQIHTRQQKARIVAQQWQKIQEAAKMYPHVNAGSDALDETLLGDKSNLSVTGAANGTHLVESTSEAGENGHNPTSEREPRNYHTSAPNGDIPLAQLRSRHPNQPESLNPGRDFARTETLAGRRHNRHGTNENGSMADSDEQRALNILREHGIMIDSDSDEIHSEDGEQPSHPSELVTDPLHYRAKSRNLFDLDRSLDIRDPENYWAALGEIPPWQKKKPTRKQLMKDNNLLRWQMWRNQQRFGNPHTETLKLASEVPCKTVIVRQHALDTGDLESTPRTEVVESNMSFSEFVGLPNKPVIEYGRNDDEIIIREGQDEVELEAEIGALVRRRRIREEDKFPFVYDVTQAKRGG</sequence>